<dbReference type="HAMAP" id="MF_02128">
    <property type="entry name" value="TMP_kinase"/>
    <property type="match status" value="1"/>
</dbReference>
<feature type="binding site" evidence="2">
    <location>
        <position position="76"/>
    </location>
    <ligand>
        <name>Mg(2+)</name>
        <dbReference type="ChEBI" id="CHEBI:18420"/>
        <label>2</label>
    </ligand>
</feature>
<dbReference type="PANTHER" id="PTHR30270">
    <property type="entry name" value="THIAMINE-MONOPHOSPHATE KINASE"/>
    <property type="match status" value="1"/>
</dbReference>
<dbReference type="GO" id="GO:0009229">
    <property type="term" value="P:thiamine diphosphate biosynthetic process"/>
    <property type="evidence" value="ECO:0007669"/>
    <property type="project" value="UniProtKB-UniRule"/>
</dbReference>
<comment type="catalytic activity">
    <reaction evidence="2">
        <text>thiamine phosphate + ATP = thiamine diphosphate + ADP</text>
        <dbReference type="Rhea" id="RHEA:15913"/>
        <dbReference type="ChEBI" id="CHEBI:30616"/>
        <dbReference type="ChEBI" id="CHEBI:37575"/>
        <dbReference type="ChEBI" id="CHEBI:58937"/>
        <dbReference type="ChEBI" id="CHEBI:456216"/>
        <dbReference type="EC" id="2.7.4.16"/>
    </reaction>
</comment>
<dbReference type="Pfam" id="PF02769">
    <property type="entry name" value="AIRS_C"/>
    <property type="match status" value="1"/>
</dbReference>
<dbReference type="RefSeq" id="WP_215871864.1">
    <property type="nucleotide sequence ID" value="NZ_JAAXYO010000039.1"/>
</dbReference>
<dbReference type="PANTHER" id="PTHR30270:SF0">
    <property type="entry name" value="THIAMINE-MONOPHOSPHATE KINASE"/>
    <property type="match status" value="1"/>
</dbReference>
<reference evidence="5" key="1">
    <citation type="journal article" date="2021" name="ISME J.">
        <title>Genomic evolution of the class Acidithiobacillia: deep-branching Proteobacteria living in extreme acidic conditions.</title>
        <authorList>
            <person name="Moya-Beltran A."/>
            <person name="Beard S."/>
            <person name="Rojas-Villalobos C."/>
            <person name="Issotta F."/>
            <person name="Gallardo Y."/>
            <person name="Ulloa R."/>
            <person name="Giaveno A."/>
            <person name="Degli Esposti M."/>
            <person name="Johnson D.B."/>
            <person name="Quatrini R."/>
        </authorList>
    </citation>
    <scope>NUCLEOTIDE SEQUENCE</scope>
    <source>
        <strain evidence="5">VAN18-1</strain>
    </source>
</reference>
<keyword evidence="2" id="KW-0460">Magnesium</keyword>
<dbReference type="SUPFAM" id="SSF55326">
    <property type="entry name" value="PurM N-terminal domain-like"/>
    <property type="match status" value="1"/>
</dbReference>
<dbReference type="Proteomes" id="UP001197378">
    <property type="component" value="Unassembled WGS sequence"/>
</dbReference>
<feature type="binding site" evidence="2">
    <location>
        <position position="223"/>
    </location>
    <ligand>
        <name>Mg(2+)</name>
        <dbReference type="ChEBI" id="CHEBI:18420"/>
        <label>5</label>
    </ligand>
</feature>
<keyword evidence="1 2" id="KW-0784">Thiamine biosynthesis</keyword>
<comment type="pathway">
    <text evidence="2">Cofactor biosynthesis; thiamine diphosphate biosynthesis; thiamine diphosphate from thiamine phosphate: step 1/1.</text>
</comment>
<feature type="binding site" evidence="2">
    <location>
        <position position="76"/>
    </location>
    <ligand>
        <name>Mg(2+)</name>
        <dbReference type="ChEBI" id="CHEBI:18420"/>
        <label>4</label>
    </ligand>
</feature>
<dbReference type="CDD" id="cd02194">
    <property type="entry name" value="ThiL"/>
    <property type="match status" value="1"/>
</dbReference>
<keyword evidence="2" id="KW-0547">Nucleotide-binding</keyword>
<comment type="function">
    <text evidence="2">Catalyzes the ATP-dependent phosphorylation of thiamine-monophosphate (TMP) to form thiamine-pyrophosphate (TPP), the active form of vitamin B1.</text>
</comment>
<dbReference type="PIRSF" id="PIRSF005303">
    <property type="entry name" value="Thiam_monoph_kin"/>
    <property type="match status" value="1"/>
</dbReference>
<evidence type="ECO:0000259" key="4">
    <source>
        <dbReference type="Pfam" id="PF02769"/>
    </source>
</evidence>
<dbReference type="InterPro" id="IPR010918">
    <property type="entry name" value="PurM-like_C_dom"/>
</dbReference>
<feature type="binding site" evidence="2">
    <location>
        <begin position="124"/>
        <end position="125"/>
    </location>
    <ligand>
        <name>ATP</name>
        <dbReference type="ChEBI" id="CHEBI:30616"/>
    </ligand>
</feature>
<dbReference type="GO" id="GO:0009030">
    <property type="term" value="F:thiamine-phosphate kinase activity"/>
    <property type="evidence" value="ECO:0007669"/>
    <property type="project" value="UniProtKB-UniRule"/>
</dbReference>
<dbReference type="EMBL" id="JAAXYO010000039">
    <property type="protein sequence ID" value="MBU2787281.1"/>
    <property type="molecule type" value="Genomic_DNA"/>
</dbReference>
<feature type="domain" description="PurM-like N-terminal" evidence="3">
    <location>
        <begin position="30"/>
        <end position="142"/>
    </location>
</feature>
<accession>A0AAE3CIZ9</accession>
<dbReference type="SUPFAM" id="SSF56042">
    <property type="entry name" value="PurM C-terminal domain-like"/>
    <property type="match status" value="1"/>
</dbReference>
<dbReference type="InterPro" id="IPR006283">
    <property type="entry name" value="ThiL-like"/>
</dbReference>
<evidence type="ECO:0000313" key="6">
    <source>
        <dbReference type="Proteomes" id="UP001197378"/>
    </source>
</evidence>
<keyword evidence="2" id="KW-0479">Metal-binding</keyword>
<evidence type="ECO:0000313" key="5">
    <source>
        <dbReference type="EMBL" id="MBU2787281.1"/>
    </source>
</evidence>
<proteinExistence type="inferred from homology"/>
<dbReference type="InterPro" id="IPR036921">
    <property type="entry name" value="PurM-like_N_sf"/>
</dbReference>
<comment type="caution">
    <text evidence="2">Lacks conserved residue(s) required for the propagation of feature annotation.</text>
</comment>
<dbReference type="AlphaFoldDB" id="A0AAE3CIZ9"/>
<dbReference type="InterPro" id="IPR036676">
    <property type="entry name" value="PurM-like_C_sf"/>
</dbReference>
<dbReference type="Gene3D" id="3.90.650.10">
    <property type="entry name" value="PurM-like C-terminal domain"/>
    <property type="match status" value="1"/>
</dbReference>
<dbReference type="Pfam" id="PF00586">
    <property type="entry name" value="AIRS"/>
    <property type="match status" value="1"/>
</dbReference>
<comment type="caution">
    <text evidence="5">The sequence shown here is derived from an EMBL/GenBank/DDBJ whole genome shotgun (WGS) entry which is preliminary data.</text>
</comment>
<name>A0AAE3CIZ9_9PROT</name>
<keyword evidence="2" id="KW-0067">ATP-binding</keyword>
<feature type="domain" description="PurM-like C-terminal" evidence="4">
    <location>
        <begin position="154"/>
        <end position="307"/>
    </location>
</feature>
<gene>
    <name evidence="2 5" type="primary">thiL</name>
    <name evidence="5" type="ORF">HFQ13_03485</name>
</gene>
<feature type="binding site" evidence="2">
    <location>
        <position position="273"/>
    </location>
    <ligand>
        <name>substrate</name>
    </ligand>
</feature>
<feature type="binding site" evidence="2">
    <location>
        <position position="220"/>
    </location>
    <ligand>
        <name>Mg(2+)</name>
        <dbReference type="ChEBI" id="CHEBI:18420"/>
        <label>3</label>
    </ligand>
</feature>
<keyword evidence="2 5" id="KW-0808">Transferase</keyword>
<feature type="binding site" evidence="2">
    <location>
        <position position="47"/>
    </location>
    <ligand>
        <name>Mg(2+)</name>
        <dbReference type="ChEBI" id="CHEBI:18420"/>
        <label>1</label>
    </ligand>
</feature>
<keyword evidence="6" id="KW-1185">Reference proteome</keyword>
<evidence type="ECO:0000256" key="2">
    <source>
        <dbReference type="HAMAP-Rule" id="MF_02128"/>
    </source>
</evidence>
<comment type="miscellaneous">
    <text evidence="2">Reaction mechanism of ThiL seems to utilize a direct, inline transfer of the gamma-phosphate of ATP to TMP rather than a phosphorylated enzyme intermediate.</text>
</comment>
<dbReference type="GO" id="GO:0009228">
    <property type="term" value="P:thiamine biosynthetic process"/>
    <property type="evidence" value="ECO:0007669"/>
    <property type="project" value="UniProtKB-KW"/>
</dbReference>
<dbReference type="NCBIfam" id="TIGR01379">
    <property type="entry name" value="thiL"/>
    <property type="match status" value="1"/>
</dbReference>
<evidence type="ECO:0000256" key="1">
    <source>
        <dbReference type="ARBA" id="ARBA00022977"/>
    </source>
</evidence>
<dbReference type="GO" id="GO:0005524">
    <property type="term" value="F:ATP binding"/>
    <property type="evidence" value="ECO:0007669"/>
    <property type="project" value="UniProtKB-UniRule"/>
</dbReference>
<feature type="binding site" evidence="2">
    <location>
        <position position="76"/>
    </location>
    <ligand>
        <name>Mg(2+)</name>
        <dbReference type="ChEBI" id="CHEBI:18420"/>
        <label>3</label>
    </ligand>
</feature>
<feature type="binding site" evidence="2">
    <location>
        <position position="32"/>
    </location>
    <ligand>
        <name>Mg(2+)</name>
        <dbReference type="ChEBI" id="CHEBI:18420"/>
        <label>4</label>
    </ligand>
</feature>
<feature type="binding site" evidence="2">
    <location>
        <position position="48"/>
    </location>
    <ligand>
        <name>Mg(2+)</name>
        <dbReference type="ChEBI" id="CHEBI:18420"/>
        <label>1</label>
    </ligand>
</feature>
<dbReference type="GO" id="GO:0000287">
    <property type="term" value="F:magnesium ion binding"/>
    <property type="evidence" value="ECO:0007669"/>
    <property type="project" value="UniProtKB-UniRule"/>
</dbReference>
<evidence type="ECO:0000259" key="3">
    <source>
        <dbReference type="Pfam" id="PF00586"/>
    </source>
</evidence>
<sequence length="334" mass="35069">MPAGEFTLIAELRDALGQGRSGDGTLIGIGDDAAVLDCGGRSLVACTDTLVAGRHFFADVNAADLAWKALAVNLSDLAAMGAEPRWTLLNLALPAGLATAAWRADFVRGWQALASASAVRLVGGDTVASDGPLTVTVTALGLLSGPALQRDAAQPGDDIYVTGTLGDAALALERAFAARRGEENPPLAGADWLEQRRLRPTPRLAFARAAQRLRALCAQDVSDGFLADLGHILRASRVGARIDAECLPLSPPVAEWVAEDGERLSRTALTGGDDYELILCAPPSLAGELQDAARRTATPLCRVGRILPPAAGVRLFWQGEERPLPTQWGHEHAL</sequence>
<feature type="binding site" evidence="2">
    <location>
        <position position="32"/>
    </location>
    <ligand>
        <name>Mg(2+)</name>
        <dbReference type="ChEBI" id="CHEBI:18420"/>
        <label>3</label>
    </ligand>
</feature>
<comment type="similarity">
    <text evidence="2">Belongs to the thiamine-monophosphate kinase family.</text>
</comment>
<dbReference type="EC" id="2.7.4.16" evidence="2"/>
<protein>
    <recommendedName>
        <fullName evidence="2">Thiamine-monophosphate kinase</fullName>
        <shortName evidence="2">TMP kinase</shortName>
        <shortName evidence="2">Thiamine-phosphate kinase</shortName>
        <ecNumber evidence="2">2.7.4.16</ecNumber>
    </recommendedName>
</protein>
<feature type="binding site" evidence="2">
    <location>
        <position position="125"/>
    </location>
    <ligand>
        <name>Mg(2+)</name>
        <dbReference type="ChEBI" id="CHEBI:18420"/>
        <label>1</label>
    </ligand>
</feature>
<feature type="binding site" evidence="2">
    <location>
        <position position="222"/>
    </location>
    <ligand>
        <name>ATP</name>
        <dbReference type="ChEBI" id="CHEBI:30616"/>
    </ligand>
</feature>
<organism evidence="5 6">
    <name type="scientific">Igneacidithiobacillus copahuensis</name>
    <dbReference type="NCBI Taxonomy" id="2724909"/>
    <lineage>
        <taxon>Bacteria</taxon>
        <taxon>Pseudomonadati</taxon>
        <taxon>Pseudomonadota</taxon>
        <taxon>Acidithiobacillia</taxon>
        <taxon>Acidithiobacillales</taxon>
        <taxon>Acidithiobacillaceae</taxon>
        <taxon>Igneacidithiobacillus</taxon>
    </lineage>
</organism>
<dbReference type="InterPro" id="IPR016188">
    <property type="entry name" value="PurM-like_N"/>
</dbReference>
<feature type="binding site" evidence="2">
    <location>
        <position position="48"/>
    </location>
    <ligand>
        <name>Mg(2+)</name>
        <dbReference type="ChEBI" id="CHEBI:18420"/>
        <label>2</label>
    </ligand>
</feature>
<feature type="binding site" evidence="2">
    <location>
        <position position="55"/>
    </location>
    <ligand>
        <name>substrate</name>
    </ligand>
</feature>
<dbReference type="Gene3D" id="3.30.1330.10">
    <property type="entry name" value="PurM-like, N-terminal domain"/>
    <property type="match status" value="1"/>
</dbReference>
<feature type="binding site" evidence="2">
    <location>
        <position position="150"/>
    </location>
    <ligand>
        <name>ATP</name>
        <dbReference type="ChEBI" id="CHEBI:30616"/>
    </ligand>
</feature>
<keyword evidence="2 5" id="KW-0418">Kinase</keyword>